<dbReference type="Pfam" id="PF16984">
    <property type="entry name" value="Grp7_allergen"/>
    <property type="match status" value="1"/>
</dbReference>
<dbReference type="InterPro" id="IPR038606">
    <property type="entry name" value="To_sf"/>
</dbReference>
<dbReference type="GO" id="GO:0008289">
    <property type="term" value="F:lipid binding"/>
    <property type="evidence" value="ECO:0007669"/>
    <property type="project" value="InterPro"/>
</dbReference>
<dbReference type="SUPFAM" id="SSF55394">
    <property type="entry name" value="Bactericidal permeability-increasing protein, BPI"/>
    <property type="match status" value="1"/>
</dbReference>
<accession>A0A9N9TWB9</accession>
<dbReference type="Proteomes" id="UP001153712">
    <property type="component" value="Chromosome 7"/>
</dbReference>
<evidence type="ECO:0000256" key="1">
    <source>
        <dbReference type="SAM" id="SignalP"/>
    </source>
</evidence>
<feature type="chain" id="PRO_5040203741" evidence="1">
    <location>
        <begin position="20"/>
        <end position="448"/>
    </location>
</feature>
<reference evidence="2" key="1">
    <citation type="submission" date="2022-01" db="EMBL/GenBank/DDBJ databases">
        <authorList>
            <person name="King R."/>
        </authorList>
    </citation>
    <scope>NUCLEOTIDE SEQUENCE</scope>
</reference>
<dbReference type="InterPro" id="IPR020234">
    <property type="entry name" value="Mite_allergen_group-7"/>
</dbReference>
<dbReference type="PANTHER" id="PTHR11008:SF13">
    <property type="entry name" value="FI04421P"/>
    <property type="match status" value="1"/>
</dbReference>
<name>A0A9N9TWB9_PHYSR</name>
<evidence type="ECO:0000313" key="2">
    <source>
        <dbReference type="EMBL" id="CAG9863980.1"/>
    </source>
</evidence>
<dbReference type="Gene3D" id="3.15.10.30">
    <property type="entry name" value="Haemolymph juvenile hormone binding protein"/>
    <property type="match status" value="1"/>
</dbReference>
<protein>
    <submittedName>
        <fullName evidence="2">Uncharacterized protein</fullName>
    </submittedName>
</protein>
<dbReference type="PANTHER" id="PTHR11008">
    <property type="entry name" value="PROTEIN TAKEOUT-LIKE PROTEIN"/>
    <property type="match status" value="1"/>
</dbReference>
<dbReference type="Gene3D" id="3.15.10.50">
    <property type="match status" value="1"/>
</dbReference>
<sequence length="448" mass="50046">MRAIFGWLLVLVCLTKSFQQDAAPPTEYPPAPPDDEEITAIEEKSEKKLSETIMTILEHYKQPDPVGIPGAPIPDPMSVPDMNTKLSFGKMHMKDVQLYGLKKFRINHISADVTKMKVEAALTIDKLLVRGNYTLRTFFSRAAGPYTVTMEKVQVTAIATMEVDVNGTLEAQAMDMDISFGKIDMDFQRLGAFGSLLQGVMNSLGSFVFDSIKPHVLGELNTKTRDDVNKELRKFPKKFPNSISPFDQLVCEVRKKVRSMGFDPYLVPDYNNSVGIFDVALTNTWLYGISSFHRTRDIKFEMKNNTVHTFLEVGTGRIKGSSNWDISLVAGMISQGGTVAFTVDYIRVQVNASQSMDTSLPPSLDDIQLELGNIQIRFDGLGTVDYLIEFGVNVLPNLLRYQIMDALEKPIKMKIQEALDQVNVERIILENADNLDSGKGLQGLNLLD</sequence>
<keyword evidence="1" id="KW-0732">Signal</keyword>
<dbReference type="InterPro" id="IPR017943">
    <property type="entry name" value="Bactericidal_perm-incr_a/b_dom"/>
</dbReference>
<dbReference type="OrthoDB" id="6412801at2759"/>
<proteinExistence type="predicted"/>
<dbReference type="InterPro" id="IPR010562">
    <property type="entry name" value="Haemolymph_juvenile_hormone-bd"/>
</dbReference>
<keyword evidence="3" id="KW-1185">Reference proteome</keyword>
<organism evidence="2 3">
    <name type="scientific">Phyllotreta striolata</name>
    <name type="common">Striped flea beetle</name>
    <name type="synonym">Crioceris striolata</name>
    <dbReference type="NCBI Taxonomy" id="444603"/>
    <lineage>
        <taxon>Eukaryota</taxon>
        <taxon>Metazoa</taxon>
        <taxon>Ecdysozoa</taxon>
        <taxon>Arthropoda</taxon>
        <taxon>Hexapoda</taxon>
        <taxon>Insecta</taxon>
        <taxon>Pterygota</taxon>
        <taxon>Neoptera</taxon>
        <taxon>Endopterygota</taxon>
        <taxon>Coleoptera</taxon>
        <taxon>Polyphaga</taxon>
        <taxon>Cucujiformia</taxon>
        <taxon>Chrysomeloidea</taxon>
        <taxon>Chrysomelidae</taxon>
        <taxon>Galerucinae</taxon>
        <taxon>Alticini</taxon>
        <taxon>Phyllotreta</taxon>
    </lineage>
</organism>
<dbReference type="AlphaFoldDB" id="A0A9N9TWB9"/>
<feature type="signal peptide" evidence="1">
    <location>
        <begin position="1"/>
        <end position="19"/>
    </location>
</feature>
<gene>
    <name evidence="2" type="ORF">PHYEVI_LOCUS10249</name>
</gene>
<dbReference type="InterPro" id="IPR038602">
    <property type="entry name" value="Mite_allergen_7_sf"/>
</dbReference>
<dbReference type="Pfam" id="PF06585">
    <property type="entry name" value="JHBP"/>
    <property type="match status" value="1"/>
</dbReference>
<evidence type="ECO:0000313" key="3">
    <source>
        <dbReference type="Proteomes" id="UP001153712"/>
    </source>
</evidence>
<dbReference type="EMBL" id="OU900100">
    <property type="protein sequence ID" value="CAG9863980.1"/>
    <property type="molecule type" value="Genomic_DNA"/>
</dbReference>
<dbReference type="SMART" id="SM00700">
    <property type="entry name" value="JHBP"/>
    <property type="match status" value="1"/>
</dbReference>